<dbReference type="Proteomes" id="UP000812013">
    <property type="component" value="Unassembled WGS sequence"/>
</dbReference>
<sequence length="193" mass="22114">MVPVAQVFRRDAPGEWWPEDADVFQLLWCPNTHWDPPVPQADVSPVVEIRWRRAADLPQVPCSAPVPVRQEEEDYGFSPRPCTMTPVPLTDFPYPQELPDDVRESVERLVKETGGEEGGDIITRVAGCKFGGWPTWHLSHPWDVRCRECDASMRLLFTVASDRTTRITVGRWGDLRVFSCPVDMRHGYEFDVH</sequence>
<gene>
    <name evidence="1" type="ORF">GPJ59_23825</name>
</gene>
<comment type="caution">
    <text evidence="1">The sequence shown here is derived from an EMBL/GenBank/DDBJ whole genome shotgun (WGS) entry which is preliminary data.</text>
</comment>
<proteinExistence type="predicted"/>
<keyword evidence="2" id="KW-1185">Reference proteome</keyword>
<protein>
    <submittedName>
        <fullName evidence="1">Uncharacterized protein</fullName>
    </submittedName>
</protein>
<evidence type="ECO:0000313" key="2">
    <source>
        <dbReference type="Proteomes" id="UP000812013"/>
    </source>
</evidence>
<accession>A0ABS6ZAQ0</accession>
<dbReference type="EMBL" id="WTFF01000195">
    <property type="protein sequence ID" value="MBW5484827.1"/>
    <property type="molecule type" value="Genomic_DNA"/>
</dbReference>
<reference evidence="1 2" key="1">
    <citation type="submission" date="2019-12" db="EMBL/GenBank/DDBJ databases">
        <title>Genome sequence of Streptomyces bambusae.</title>
        <authorList>
            <person name="Bansal K."/>
            <person name="Choksket S."/>
            <person name="Korpole S."/>
            <person name="Patil P.B."/>
        </authorList>
    </citation>
    <scope>NUCLEOTIDE SEQUENCE [LARGE SCALE GENOMIC DNA]</scope>
    <source>
        <strain evidence="1 2">SK60</strain>
    </source>
</reference>
<evidence type="ECO:0000313" key="1">
    <source>
        <dbReference type="EMBL" id="MBW5484827.1"/>
    </source>
</evidence>
<name>A0ABS6ZAQ0_9ACTN</name>
<organism evidence="1 2">
    <name type="scientific">Streptomyces bambusae</name>
    <dbReference type="NCBI Taxonomy" id="1550616"/>
    <lineage>
        <taxon>Bacteria</taxon>
        <taxon>Bacillati</taxon>
        <taxon>Actinomycetota</taxon>
        <taxon>Actinomycetes</taxon>
        <taxon>Kitasatosporales</taxon>
        <taxon>Streptomycetaceae</taxon>
        <taxon>Streptomyces</taxon>
    </lineage>
</organism>
<dbReference type="Gene3D" id="2.30.320.10">
    <property type="entry name" value="YwqG-like"/>
    <property type="match status" value="1"/>
</dbReference>